<reference evidence="1" key="2">
    <citation type="submission" date="2023-05" db="EMBL/GenBank/DDBJ databases">
        <authorList>
            <consortium name="Lawrence Berkeley National Laboratory"/>
            <person name="Steindorff A."/>
            <person name="Hensen N."/>
            <person name="Bonometti L."/>
            <person name="Westerberg I."/>
            <person name="Brannstrom I.O."/>
            <person name="Guillou S."/>
            <person name="Cros-Aarteil S."/>
            <person name="Calhoun S."/>
            <person name="Haridas S."/>
            <person name="Kuo A."/>
            <person name="Mondo S."/>
            <person name="Pangilinan J."/>
            <person name="Riley R."/>
            <person name="Labutti K."/>
            <person name="Andreopoulos B."/>
            <person name="Lipzen A."/>
            <person name="Chen C."/>
            <person name="Yanf M."/>
            <person name="Daum C."/>
            <person name="Ng V."/>
            <person name="Clum A."/>
            <person name="Ohm R."/>
            <person name="Martin F."/>
            <person name="Silar P."/>
            <person name="Natvig D."/>
            <person name="Lalanne C."/>
            <person name="Gautier V."/>
            <person name="Ament-Velasquez S.L."/>
            <person name="Kruys A."/>
            <person name="Hutchinson M.I."/>
            <person name="Powell A.J."/>
            <person name="Barry K."/>
            <person name="Miller A.N."/>
            <person name="Grigoriev I.V."/>
            <person name="Debuchy R."/>
            <person name="Gladieux P."/>
            <person name="Thoren M.H."/>
            <person name="Johannesson H."/>
        </authorList>
    </citation>
    <scope>NUCLEOTIDE SEQUENCE</scope>
    <source>
        <strain evidence="1">CBS 731.68</strain>
    </source>
</reference>
<keyword evidence="2" id="KW-1185">Reference proteome</keyword>
<accession>A0AAN6Z694</accession>
<sequence>MREECGEFPEGWHIVVGQQNDKLTTASTRAAEVKREDRYECAAKLLRTAQNAWTRESQEKAVASFPTRHWYSPHFRTNKHCRLLSAPAGRRHWQLRHVTAGIDLSSIRSVFLQSIGSAQKECAGWPWKTRREVRHSVLDPRHNGTESADEALEPRSICASEREGFQDHTDQAVWSTASISLSF</sequence>
<reference evidence="1" key="1">
    <citation type="journal article" date="2023" name="Mol. Phylogenet. Evol.">
        <title>Genome-scale phylogeny and comparative genomics of the fungal order Sordariales.</title>
        <authorList>
            <person name="Hensen N."/>
            <person name="Bonometti L."/>
            <person name="Westerberg I."/>
            <person name="Brannstrom I.O."/>
            <person name="Guillou S."/>
            <person name="Cros-Aarteil S."/>
            <person name="Calhoun S."/>
            <person name="Haridas S."/>
            <person name="Kuo A."/>
            <person name="Mondo S."/>
            <person name="Pangilinan J."/>
            <person name="Riley R."/>
            <person name="LaButti K."/>
            <person name="Andreopoulos B."/>
            <person name="Lipzen A."/>
            <person name="Chen C."/>
            <person name="Yan M."/>
            <person name="Daum C."/>
            <person name="Ng V."/>
            <person name="Clum A."/>
            <person name="Steindorff A."/>
            <person name="Ohm R.A."/>
            <person name="Martin F."/>
            <person name="Silar P."/>
            <person name="Natvig D.O."/>
            <person name="Lalanne C."/>
            <person name="Gautier V."/>
            <person name="Ament-Velasquez S.L."/>
            <person name="Kruys A."/>
            <person name="Hutchinson M.I."/>
            <person name="Powell A.J."/>
            <person name="Barry K."/>
            <person name="Miller A.N."/>
            <person name="Grigoriev I.V."/>
            <person name="Debuchy R."/>
            <person name="Gladieux P."/>
            <person name="Hiltunen Thoren M."/>
            <person name="Johannesson H."/>
        </authorList>
    </citation>
    <scope>NUCLEOTIDE SEQUENCE</scope>
    <source>
        <strain evidence="1">CBS 731.68</strain>
    </source>
</reference>
<name>A0AAN6Z694_9PEZI</name>
<dbReference type="AlphaFoldDB" id="A0AAN6Z694"/>
<gene>
    <name evidence="1" type="ORF">N657DRAFT_314527</name>
</gene>
<dbReference type="RefSeq" id="XP_062650393.1">
    <property type="nucleotide sequence ID" value="XM_062786760.1"/>
</dbReference>
<dbReference type="GeneID" id="87823528"/>
<protein>
    <submittedName>
        <fullName evidence="1">Uncharacterized protein</fullName>
    </submittedName>
</protein>
<dbReference type="EMBL" id="MU853225">
    <property type="protein sequence ID" value="KAK4126622.1"/>
    <property type="molecule type" value="Genomic_DNA"/>
</dbReference>
<evidence type="ECO:0000313" key="2">
    <source>
        <dbReference type="Proteomes" id="UP001302602"/>
    </source>
</evidence>
<dbReference type="Proteomes" id="UP001302602">
    <property type="component" value="Unassembled WGS sequence"/>
</dbReference>
<organism evidence="1 2">
    <name type="scientific">Parathielavia appendiculata</name>
    <dbReference type="NCBI Taxonomy" id="2587402"/>
    <lineage>
        <taxon>Eukaryota</taxon>
        <taxon>Fungi</taxon>
        <taxon>Dikarya</taxon>
        <taxon>Ascomycota</taxon>
        <taxon>Pezizomycotina</taxon>
        <taxon>Sordariomycetes</taxon>
        <taxon>Sordariomycetidae</taxon>
        <taxon>Sordariales</taxon>
        <taxon>Chaetomiaceae</taxon>
        <taxon>Parathielavia</taxon>
    </lineage>
</organism>
<proteinExistence type="predicted"/>
<evidence type="ECO:0000313" key="1">
    <source>
        <dbReference type="EMBL" id="KAK4126622.1"/>
    </source>
</evidence>
<comment type="caution">
    <text evidence="1">The sequence shown here is derived from an EMBL/GenBank/DDBJ whole genome shotgun (WGS) entry which is preliminary data.</text>
</comment>